<sequence>MIPKMATNMASPREGERSHELSDAFERELCELWDMSMNADVAAFLEEMETTEVLLDAVLKSQNARVTEFVLVILANMACSHDVCVKMMRNRDLVLIHVCLSNDEVESQWMAVLETENSLQELQLHFGELFKW</sequence>
<dbReference type="PANTHER" id="PTHR23424">
    <property type="entry name" value="SERUM AMYLOID A"/>
    <property type="match status" value="1"/>
</dbReference>
<proteinExistence type="inferred from homology"/>
<reference evidence="5" key="1">
    <citation type="submission" date="2023-01" db="EMBL/GenBank/DDBJ databases">
        <title>Genome assembly of the deep-sea coral Lophelia pertusa.</title>
        <authorList>
            <person name="Herrera S."/>
            <person name="Cordes E."/>
        </authorList>
    </citation>
    <scope>NUCLEOTIDE SEQUENCE</scope>
    <source>
        <strain evidence="5">USNM1676648</strain>
        <tissue evidence="5">Polyp</tissue>
    </source>
</reference>
<feature type="region of interest" description="Disordered" evidence="4">
    <location>
        <begin position="1"/>
        <end position="20"/>
    </location>
</feature>
<name>A0A9X0D8R5_9CNID</name>
<comment type="similarity">
    <text evidence="3">Belongs to the SAAL1 family.</text>
</comment>
<evidence type="ECO:0000256" key="4">
    <source>
        <dbReference type="SAM" id="MobiDB-lite"/>
    </source>
</evidence>
<dbReference type="AlphaFoldDB" id="A0A9X0D8R5"/>
<dbReference type="InterPro" id="IPR016024">
    <property type="entry name" value="ARM-type_fold"/>
</dbReference>
<dbReference type="EMBL" id="MU825409">
    <property type="protein sequence ID" value="KAJ7390990.1"/>
    <property type="molecule type" value="Genomic_DNA"/>
</dbReference>
<dbReference type="PANTHER" id="PTHR23424:SF23">
    <property type="entry name" value="PROTEIN SAAL1"/>
    <property type="match status" value="1"/>
</dbReference>
<evidence type="ECO:0000256" key="1">
    <source>
        <dbReference type="ARBA" id="ARBA00004123"/>
    </source>
</evidence>
<dbReference type="Proteomes" id="UP001163046">
    <property type="component" value="Unassembled WGS sequence"/>
</dbReference>
<evidence type="ECO:0000256" key="3">
    <source>
        <dbReference type="ARBA" id="ARBA00038401"/>
    </source>
</evidence>
<gene>
    <name evidence="5" type="primary">SAAL1_2</name>
    <name evidence="5" type="ORF">OS493_021010</name>
</gene>
<organism evidence="5 6">
    <name type="scientific">Desmophyllum pertusum</name>
    <dbReference type="NCBI Taxonomy" id="174260"/>
    <lineage>
        <taxon>Eukaryota</taxon>
        <taxon>Metazoa</taxon>
        <taxon>Cnidaria</taxon>
        <taxon>Anthozoa</taxon>
        <taxon>Hexacorallia</taxon>
        <taxon>Scleractinia</taxon>
        <taxon>Caryophylliina</taxon>
        <taxon>Caryophylliidae</taxon>
        <taxon>Desmophyllum</taxon>
    </lineage>
</organism>
<evidence type="ECO:0000313" key="5">
    <source>
        <dbReference type="EMBL" id="KAJ7390990.1"/>
    </source>
</evidence>
<keyword evidence="2" id="KW-0539">Nucleus</keyword>
<protein>
    <submittedName>
        <fullName evidence="5">Protein saal1</fullName>
    </submittedName>
</protein>
<dbReference type="GO" id="GO:0005634">
    <property type="term" value="C:nucleus"/>
    <property type="evidence" value="ECO:0007669"/>
    <property type="project" value="UniProtKB-SubCell"/>
</dbReference>
<evidence type="ECO:0000313" key="6">
    <source>
        <dbReference type="Proteomes" id="UP001163046"/>
    </source>
</evidence>
<evidence type="ECO:0000256" key="2">
    <source>
        <dbReference type="ARBA" id="ARBA00023242"/>
    </source>
</evidence>
<keyword evidence="6" id="KW-1185">Reference proteome</keyword>
<comment type="subcellular location">
    <subcellularLocation>
        <location evidence="1">Nucleus</location>
    </subcellularLocation>
</comment>
<dbReference type="OrthoDB" id="2156856at2759"/>
<dbReference type="InterPro" id="IPR052464">
    <property type="entry name" value="Synovial_Prolif_Regulator"/>
</dbReference>
<dbReference type="SUPFAM" id="SSF48371">
    <property type="entry name" value="ARM repeat"/>
    <property type="match status" value="1"/>
</dbReference>
<accession>A0A9X0D8R5</accession>
<comment type="caution">
    <text evidence="5">The sequence shown here is derived from an EMBL/GenBank/DDBJ whole genome shotgun (WGS) entry which is preliminary data.</text>
</comment>